<organism evidence="2 3">
    <name type="scientific">Leucobacter coleopterorum</name>
    <dbReference type="NCBI Taxonomy" id="2714933"/>
    <lineage>
        <taxon>Bacteria</taxon>
        <taxon>Bacillati</taxon>
        <taxon>Actinomycetota</taxon>
        <taxon>Actinomycetes</taxon>
        <taxon>Micrococcales</taxon>
        <taxon>Microbacteriaceae</taxon>
        <taxon>Leucobacter</taxon>
    </lineage>
</organism>
<dbReference type="RefSeq" id="WP_166328495.1">
    <property type="nucleotide sequence ID" value="NZ_CP049933.1"/>
</dbReference>
<evidence type="ECO:0000313" key="3">
    <source>
        <dbReference type="Proteomes" id="UP000503441"/>
    </source>
</evidence>
<gene>
    <name evidence="2" type="ORF">G7066_01475</name>
</gene>
<accession>A0ABX6JXP3</accession>
<dbReference type="Gene3D" id="3.10.20.440">
    <property type="entry name" value="2Fe-2S iron-sulphur cluster binding domain, sarcosine oxidase, alpha subunit, N-terminal domain"/>
    <property type="match status" value="1"/>
</dbReference>
<proteinExistence type="predicted"/>
<dbReference type="EMBL" id="CP049933">
    <property type="protein sequence ID" value="QIM17704.1"/>
    <property type="molecule type" value="Genomic_DNA"/>
</dbReference>
<dbReference type="SUPFAM" id="SSF54292">
    <property type="entry name" value="2Fe-2S ferredoxin-like"/>
    <property type="match status" value="1"/>
</dbReference>
<evidence type="ECO:0000256" key="1">
    <source>
        <dbReference type="ARBA" id="ARBA00023002"/>
    </source>
</evidence>
<dbReference type="Proteomes" id="UP000503441">
    <property type="component" value="Chromosome"/>
</dbReference>
<reference evidence="2 3" key="1">
    <citation type="submission" date="2020-03" db="EMBL/GenBank/DDBJ databases">
        <title>Leucobacter sp. nov., isolated from beetles.</title>
        <authorList>
            <person name="Hyun D.-W."/>
            <person name="Bae J.-W."/>
        </authorList>
    </citation>
    <scope>NUCLEOTIDE SEQUENCE [LARGE SCALE GENOMIC DNA]</scope>
    <source>
        <strain evidence="2 3">HDW9A</strain>
    </source>
</reference>
<sequence length="93" mass="9813">MSASRIRADRGHPVDFEFDGGTVQSFEGETVAAALLAVGVSAFGVTREGEPRLPMCNMGTCFDCAVTVDGQLLVRACMTDVQSGMSVTRHEAS</sequence>
<keyword evidence="1" id="KW-0560">Oxidoreductase</keyword>
<keyword evidence="3" id="KW-1185">Reference proteome</keyword>
<dbReference type="Pfam" id="PF13510">
    <property type="entry name" value="Fer2_4"/>
    <property type="match status" value="1"/>
</dbReference>
<name>A0ABX6JXP3_9MICO</name>
<dbReference type="InterPro" id="IPR036010">
    <property type="entry name" value="2Fe-2S_ferredoxin-like_sf"/>
</dbReference>
<dbReference type="InterPro" id="IPR042204">
    <property type="entry name" value="2Fe-2S-bd_N"/>
</dbReference>
<protein>
    <submittedName>
        <fullName evidence="2">(2Fe-2S)-binding protein</fullName>
    </submittedName>
</protein>
<evidence type="ECO:0000313" key="2">
    <source>
        <dbReference type="EMBL" id="QIM17704.1"/>
    </source>
</evidence>